<organism evidence="1">
    <name type="scientific">Notodromas monacha</name>
    <dbReference type="NCBI Taxonomy" id="399045"/>
    <lineage>
        <taxon>Eukaryota</taxon>
        <taxon>Metazoa</taxon>
        <taxon>Ecdysozoa</taxon>
        <taxon>Arthropoda</taxon>
        <taxon>Crustacea</taxon>
        <taxon>Oligostraca</taxon>
        <taxon>Ostracoda</taxon>
        <taxon>Podocopa</taxon>
        <taxon>Podocopida</taxon>
        <taxon>Cypridocopina</taxon>
        <taxon>Cypridoidea</taxon>
        <taxon>Cyprididae</taxon>
        <taxon>Notodromas</taxon>
    </lineage>
</organism>
<gene>
    <name evidence="1" type="ORF">NMOB1V02_LOCUS11228</name>
</gene>
<keyword evidence="2" id="KW-1185">Reference proteome</keyword>
<sequence length="69" mass="7944">HGNSFEFSTIIDNYFPEVDHHHHPQKTIDIEAVFSDDPSESSFLVYQISRQFYDSICSHSNHLSVGVPH</sequence>
<feature type="non-terminal residue" evidence="1">
    <location>
        <position position="69"/>
    </location>
</feature>
<name>A0A7R9C0J2_9CRUS</name>
<dbReference type="EMBL" id="OA887750">
    <property type="protein sequence ID" value="CAD7283615.1"/>
    <property type="molecule type" value="Genomic_DNA"/>
</dbReference>
<evidence type="ECO:0000313" key="2">
    <source>
        <dbReference type="Proteomes" id="UP000678499"/>
    </source>
</evidence>
<dbReference type="AlphaFoldDB" id="A0A7R9C0J2"/>
<evidence type="ECO:0000313" key="1">
    <source>
        <dbReference type="EMBL" id="CAD7283615.1"/>
    </source>
</evidence>
<feature type="non-terminal residue" evidence="1">
    <location>
        <position position="1"/>
    </location>
</feature>
<proteinExistence type="predicted"/>
<dbReference type="EMBL" id="CAJPEX010005713">
    <property type="protein sequence ID" value="CAG0923767.1"/>
    <property type="molecule type" value="Genomic_DNA"/>
</dbReference>
<dbReference type="Proteomes" id="UP000678499">
    <property type="component" value="Unassembled WGS sequence"/>
</dbReference>
<reference evidence="1" key="1">
    <citation type="submission" date="2020-11" db="EMBL/GenBank/DDBJ databases">
        <authorList>
            <person name="Tran Van P."/>
        </authorList>
    </citation>
    <scope>NUCLEOTIDE SEQUENCE</scope>
</reference>
<protein>
    <submittedName>
        <fullName evidence="1">Uncharacterized protein</fullName>
    </submittedName>
</protein>
<accession>A0A7R9C0J2</accession>